<evidence type="ECO:0000259" key="1">
    <source>
        <dbReference type="PROSITE" id="PS50181"/>
    </source>
</evidence>
<protein>
    <recommendedName>
        <fullName evidence="1">F-box domain-containing protein</fullName>
    </recommendedName>
</protein>
<dbReference type="Proteomes" id="UP001331761">
    <property type="component" value="Unassembled WGS sequence"/>
</dbReference>
<feature type="domain" description="F-box" evidence="1">
    <location>
        <begin position="27"/>
        <end position="73"/>
    </location>
</feature>
<dbReference type="InterPro" id="IPR001810">
    <property type="entry name" value="F-box_dom"/>
</dbReference>
<proteinExistence type="predicted"/>
<gene>
    <name evidence="2" type="ORF">GCK32_015092</name>
</gene>
<dbReference type="EMBL" id="WIXE01015717">
    <property type="protein sequence ID" value="KAK5973255.1"/>
    <property type="molecule type" value="Genomic_DNA"/>
</dbReference>
<name>A0AAN8FNK0_TRICO</name>
<dbReference type="InterPro" id="IPR036047">
    <property type="entry name" value="F-box-like_dom_sf"/>
</dbReference>
<evidence type="ECO:0000313" key="2">
    <source>
        <dbReference type="EMBL" id="KAK5973255.1"/>
    </source>
</evidence>
<organism evidence="2 3">
    <name type="scientific">Trichostrongylus colubriformis</name>
    <name type="common">Black scour worm</name>
    <dbReference type="NCBI Taxonomy" id="6319"/>
    <lineage>
        <taxon>Eukaryota</taxon>
        <taxon>Metazoa</taxon>
        <taxon>Ecdysozoa</taxon>
        <taxon>Nematoda</taxon>
        <taxon>Chromadorea</taxon>
        <taxon>Rhabditida</taxon>
        <taxon>Rhabditina</taxon>
        <taxon>Rhabditomorpha</taxon>
        <taxon>Strongyloidea</taxon>
        <taxon>Trichostrongylidae</taxon>
        <taxon>Trichostrongylus</taxon>
    </lineage>
</organism>
<dbReference type="SUPFAM" id="SSF81383">
    <property type="entry name" value="F-box domain"/>
    <property type="match status" value="1"/>
</dbReference>
<reference evidence="2 3" key="1">
    <citation type="submission" date="2019-10" db="EMBL/GenBank/DDBJ databases">
        <title>Assembly and Annotation for the nematode Trichostrongylus colubriformis.</title>
        <authorList>
            <person name="Martin J."/>
        </authorList>
    </citation>
    <scope>NUCLEOTIDE SEQUENCE [LARGE SCALE GENOMIC DNA]</scope>
    <source>
        <strain evidence="2">G859</strain>
        <tissue evidence="2">Whole worm</tissue>
    </source>
</reference>
<keyword evidence="3" id="KW-1185">Reference proteome</keyword>
<comment type="caution">
    <text evidence="2">The sequence shown here is derived from an EMBL/GenBank/DDBJ whole genome shotgun (WGS) entry which is preliminary data.</text>
</comment>
<evidence type="ECO:0000313" key="3">
    <source>
        <dbReference type="Proteomes" id="UP001331761"/>
    </source>
</evidence>
<accession>A0AAN8FNK0</accession>
<dbReference type="AlphaFoldDB" id="A0AAN8FNK0"/>
<sequence length="308" mass="35067">MSGGEPCTISTALAVDQRDPTSSGWEIFSWTHLPQELQVKILEHLRRSDLDKCQLLNRNTFELIRCNKRWMKRRLIDHLMIAKNGYYELMGRGLSLHIQSDEERVFKVWEVWPSYSISCRLEKLLKNADVHYLEIIKVLQSNDLVESILSDLLNADSRIQKLAIMDTSMAGVTSSMLLRFLRHTDPTKIIFSGISDCSRDNFSPEVLQHIVTRQEFFLSTLQSDPIPIDDDILAQLTATHFYIGAPNLLTINGLKSFVERLAAGKRMVTRGTIFTNFFLDGVSFPTSPNIYLELVVEGTGLEISTKVS</sequence>
<dbReference type="PROSITE" id="PS50181">
    <property type="entry name" value="FBOX"/>
    <property type="match status" value="1"/>
</dbReference>